<dbReference type="GO" id="GO:0016020">
    <property type="term" value="C:membrane"/>
    <property type="evidence" value="ECO:0007669"/>
    <property type="project" value="TreeGrafter"/>
</dbReference>
<proteinExistence type="predicted"/>
<evidence type="ECO:0000313" key="2">
    <source>
        <dbReference type="EMBL" id="EJK77024.1"/>
    </source>
</evidence>
<dbReference type="AlphaFoldDB" id="K0TIW2"/>
<keyword evidence="3" id="KW-1185">Reference proteome</keyword>
<name>K0TIW2_THAOC</name>
<comment type="caution">
    <text evidence="2">The sequence shown here is derived from an EMBL/GenBank/DDBJ whole genome shotgun (WGS) entry which is preliminary data.</text>
</comment>
<dbReference type="Proteomes" id="UP000266841">
    <property type="component" value="Unassembled WGS sequence"/>
</dbReference>
<organism evidence="2 3">
    <name type="scientific">Thalassiosira oceanica</name>
    <name type="common">Marine diatom</name>
    <dbReference type="NCBI Taxonomy" id="159749"/>
    <lineage>
        <taxon>Eukaryota</taxon>
        <taxon>Sar</taxon>
        <taxon>Stramenopiles</taxon>
        <taxon>Ochrophyta</taxon>
        <taxon>Bacillariophyta</taxon>
        <taxon>Coscinodiscophyceae</taxon>
        <taxon>Thalassiosirophycidae</taxon>
        <taxon>Thalassiosirales</taxon>
        <taxon>Thalassiosiraceae</taxon>
        <taxon>Thalassiosira</taxon>
    </lineage>
</organism>
<dbReference type="PANTHER" id="PTHR10174">
    <property type="entry name" value="ALPHA-TOCOPHEROL TRANSFER PROTEIN-RELATED"/>
    <property type="match status" value="1"/>
</dbReference>
<dbReference type="EMBL" id="AGNL01001397">
    <property type="protein sequence ID" value="EJK77024.1"/>
    <property type="molecule type" value="Genomic_DNA"/>
</dbReference>
<feature type="region of interest" description="Disordered" evidence="1">
    <location>
        <begin position="468"/>
        <end position="497"/>
    </location>
</feature>
<accession>K0TIW2</accession>
<dbReference type="SUPFAM" id="SSF52087">
    <property type="entry name" value="CRAL/TRIO domain"/>
    <property type="match status" value="1"/>
</dbReference>
<dbReference type="eggNOG" id="KOG1471">
    <property type="taxonomic scope" value="Eukaryota"/>
</dbReference>
<dbReference type="OMA" id="NTSALRW"/>
<protein>
    <recommendedName>
        <fullName evidence="4">CRAL-TRIO domain-containing protein</fullName>
    </recommendedName>
</protein>
<gene>
    <name evidence="2" type="ORF">THAOC_01173</name>
</gene>
<dbReference type="SUPFAM" id="SSF46938">
    <property type="entry name" value="CRAL/TRIO N-terminal domain"/>
    <property type="match status" value="1"/>
</dbReference>
<dbReference type="GO" id="GO:1902936">
    <property type="term" value="F:phosphatidylinositol bisphosphate binding"/>
    <property type="evidence" value="ECO:0007669"/>
    <property type="project" value="TreeGrafter"/>
</dbReference>
<feature type="compositionally biased region" description="Polar residues" evidence="1">
    <location>
        <begin position="302"/>
        <end position="314"/>
    </location>
</feature>
<evidence type="ECO:0008006" key="4">
    <source>
        <dbReference type="Google" id="ProtNLM"/>
    </source>
</evidence>
<feature type="compositionally biased region" description="Basic residues" evidence="1">
    <location>
        <begin position="476"/>
        <end position="490"/>
    </location>
</feature>
<dbReference type="Gene3D" id="3.40.525.10">
    <property type="entry name" value="CRAL-TRIO lipid binding domain"/>
    <property type="match status" value="1"/>
</dbReference>
<dbReference type="InterPro" id="IPR036865">
    <property type="entry name" value="CRAL-TRIO_dom_sf"/>
</dbReference>
<sequence length="568" mass="63249">MSMFRPFYGGEKGGTKSQQDKHIVPTSSEERKLLLNQLKCRLSDTPHELKAAYAHAQRVNSKIVDDDHLLLFLEYDNFDVEAASKNLLRYWENRLSLWGESDFTKPITLRGAMRQYLDDVMGMYVQLLPVFTPDGSAIIHFDTRKNVSGDGTMVKLMVYILQRFMDKSSKYYGRSLAVLSNGSGVTLSNFSTGWISQVTRHYSSIPVTSNSIHLCHTEKVFPLVMGAIKVVLDAAQRDEFRLHDGNDQQVAESLCRFGFDLDCIPTSLGKLELNEEDYMRGLAADESAELEDLIDTAPSKPLTLTGQTSPSVWSPLSAGGEESSGRQEQLIDMYAHQADIVAQQSFAVAEAMYPAMQAVSASNVFNLMGSASPTISNIPTLAAPRGALPQTISQCLPLSLGQLASLQSIQRDQYSMTQQQHFQQQQFQQQFQHQLAPSWNHQIALNASSLATPSNVAVQSSPLHSVITKPQAQQKKTVKKKLSRSAKHPGRTGDQRMNKAVQAKLNDSDISLIDALLSGGFVFPDLDKEDKTTKTADVKDLEGISIYQRRNQLLRRLRLAKEKEKKSM</sequence>
<dbReference type="InterPro" id="IPR036273">
    <property type="entry name" value="CRAL/TRIO_N_dom_sf"/>
</dbReference>
<reference evidence="2 3" key="1">
    <citation type="journal article" date="2012" name="Genome Biol.">
        <title>Genome and low-iron response of an oceanic diatom adapted to chronic iron limitation.</title>
        <authorList>
            <person name="Lommer M."/>
            <person name="Specht M."/>
            <person name="Roy A.S."/>
            <person name="Kraemer L."/>
            <person name="Andreson R."/>
            <person name="Gutowska M.A."/>
            <person name="Wolf J."/>
            <person name="Bergner S.V."/>
            <person name="Schilhabel M.B."/>
            <person name="Klostermeier U.C."/>
            <person name="Beiko R.G."/>
            <person name="Rosenstiel P."/>
            <person name="Hippler M."/>
            <person name="Laroche J."/>
        </authorList>
    </citation>
    <scope>NUCLEOTIDE SEQUENCE [LARGE SCALE GENOMIC DNA]</scope>
    <source>
        <strain evidence="2 3">CCMP1005</strain>
    </source>
</reference>
<dbReference type="PANTHER" id="PTHR10174:SF208">
    <property type="entry name" value="CRAL-TRIO DOMAIN-CONTAINING PROTEIN DDB_G0278031"/>
    <property type="match status" value="1"/>
</dbReference>
<evidence type="ECO:0000256" key="1">
    <source>
        <dbReference type="SAM" id="MobiDB-lite"/>
    </source>
</evidence>
<feature type="region of interest" description="Disordered" evidence="1">
    <location>
        <begin position="1"/>
        <end position="23"/>
    </location>
</feature>
<evidence type="ECO:0000313" key="3">
    <source>
        <dbReference type="Proteomes" id="UP000266841"/>
    </source>
</evidence>
<feature type="region of interest" description="Disordered" evidence="1">
    <location>
        <begin position="298"/>
        <end position="324"/>
    </location>
</feature>